<proteinExistence type="predicted"/>
<evidence type="ECO:0000313" key="3">
    <source>
        <dbReference type="Proteomes" id="UP001357485"/>
    </source>
</evidence>
<gene>
    <name evidence="2" type="ORF">LTR16_008532</name>
</gene>
<name>A0ABR0LKA9_9PEZI</name>
<comment type="caution">
    <text evidence="2">The sequence shown here is derived from an EMBL/GenBank/DDBJ whole genome shotgun (WGS) entry which is preliminary data.</text>
</comment>
<dbReference type="Proteomes" id="UP001357485">
    <property type="component" value="Unassembled WGS sequence"/>
</dbReference>
<evidence type="ECO:0000256" key="1">
    <source>
        <dbReference type="SAM" id="MobiDB-lite"/>
    </source>
</evidence>
<keyword evidence="3" id="KW-1185">Reference proteome</keyword>
<organism evidence="2 3">
    <name type="scientific">Cryomyces antarcticus</name>
    <dbReference type="NCBI Taxonomy" id="329879"/>
    <lineage>
        <taxon>Eukaryota</taxon>
        <taxon>Fungi</taxon>
        <taxon>Dikarya</taxon>
        <taxon>Ascomycota</taxon>
        <taxon>Pezizomycotina</taxon>
        <taxon>Dothideomycetes</taxon>
        <taxon>Dothideomycetes incertae sedis</taxon>
        <taxon>Cryomyces</taxon>
    </lineage>
</organism>
<evidence type="ECO:0000313" key="2">
    <source>
        <dbReference type="EMBL" id="KAK5188223.1"/>
    </source>
</evidence>
<reference evidence="2 3" key="1">
    <citation type="submission" date="2023-08" db="EMBL/GenBank/DDBJ databases">
        <title>Black Yeasts Isolated from many extreme environments.</title>
        <authorList>
            <person name="Coleine C."/>
            <person name="Stajich J.E."/>
            <person name="Selbmann L."/>
        </authorList>
    </citation>
    <scope>NUCLEOTIDE SEQUENCE [LARGE SCALE GENOMIC DNA]</scope>
    <source>
        <strain evidence="2 3">CCFEE 536</strain>
    </source>
</reference>
<feature type="compositionally biased region" description="Polar residues" evidence="1">
    <location>
        <begin position="37"/>
        <end position="52"/>
    </location>
</feature>
<accession>A0ABR0LKA9</accession>
<dbReference type="EMBL" id="JAVRRA010018458">
    <property type="protein sequence ID" value="KAK5188223.1"/>
    <property type="molecule type" value="Genomic_DNA"/>
</dbReference>
<protein>
    <submittedName>
        <fullName evidence="2">Uncharacterized protein</fullName>
    </submittedName>
</protein>
<sequence length="63" mass="7123">PKYMKRVMTPATLKLALEQMEPPADLLQQPARPQPLEDNSATFASPPRSSTPYVPPHRIVEKR</sequence>
<feature type="non-terminal residue" evidence="2">
    <location>
        <position position="63"/>
    </location>
</feature>
<feature type="non-terminal residue" evidence="2">
    <location>
        <position position="1"/>
    </location>
</feature>
<feature type="region of interest" description="Disordered" evidence="1">
    <location>
        <begin position="21"/>
        <end position="63"/>
    </location>
</feature>